<dbReference type="RefSeq" id="XP_005644014.1">
    <property type="nucleotide sequence ID" value="XM_005643957.1"/>
</dbReference>
<evidence type="ECO:0000256" key="2">
    <source>
        <dbReference type="SAM" id="MobiDB-lite"/>
    </source>
</evidence>
<proteinExistence type="predicted"/>
<keyword evidence="4" id="KW-1185">Reference proteome</keyword>
<dbReference type="OrthoDB" id="342730at2759"/>
<dbReference type="Proteomes" id="UP000007264">
    <property type="component" value="Unassembled WGS sequence"/>
</dbReference>
<comment type="caution">
    <text evidence="3">The sequence shown here is derived from an EMBL/GenBank/DDBJ whole genome shotgun (WGS) entry which is preliminary data.</text>
</comment>
<feature type="region of interest" description="Disordered" evidence="2">
    <location>
        <begin position="705"/>
        <end position="838"/>
    </location>
</feature>
<feature type="coiled-coil region" evidence="1">
    <location>
        <begin position="498"/>
        <end position="531"/>
    </location>
</feature>
<feature type="region of interest" description="Disordered" evidence="2">
    <location>
        <begin position="572"/>
        <end position="628"/>
    </location>
</feature>
<feature type="compositionally biased region" description="Polar residues" evidence="2">
    <location>
        <begin position="756"/>
        <end position="765"/>
    </location>
</feature>
<evidence type="ECO:0000256" key="1">
    <source>
        <dbReference type="SAM" id="Coils"/>
    </source>
</evidence>
<reference evidence="3 4" key="1">
    <citation type="journal article" date="2012" name="Genome Biol.">
        <title>The genome of the polar eukaryotic microalga coccomyxa subellipsoidea reveals traits of cold adaptation.</title>
        <authorList>
            <person name="Blanc G."/>
            <person name="Agarkova I."/>
            <person name="Grimwood J."/>
            <person name="Kuo A."/>
            <person name="Brueggeman A."/>
            <person name="Dunigan D."/>
            <person name="Gurnon J."/>
            <person name="Ladunga I."/>
            <person name="Lindquist E."/>
            <person name="Lucas S."/>
            <person name="Pangilinan J."/>
            <person name="Proschold T."/>
            <person name="Salamov A."/>
            <person name="Schmutz J."/>
            <person name="Weeks D."/>
            <person name="Yamada T."/>
            <person name="Claverie J.M."/>
            <person name="Grigoriev I."/>
            <person name="Van Etten J."/>
            <person name="Lomsadze A."/>
            <person name="Borodovsky M."/>
        </authorList>
    </citation>
    <scope>NUCLEOTIDE SEQUENCE [LARGE SCALE GENOMIC DNA]</scope>
    <source>
        <strain evidence="3 4">C-169</strain>
    </source>
</reference>
<dbReference type="KEGG" id="csl:COCSUDRAFT_67905"/>
<sequence length="838" mass="88348">MSPNGFLAVADSTNACIRKVTLEGEVTTLAGECGFPGDEDGEMHSALFSNGIEDVACLPNCTILVTDPSSRERSGGMGVGQAAAIGGGAGIAACLLVWLLGIAGGNWIKKRVAVRRAAVCSGLVGDSENCEQFTGTDDMTATIRQRLLGHKTKAVGSKMFPLRTHGEDDSAYGFNLRRNPPGPLLPDLLDIPGEPEAPSDALQGTHAAHAAAAGTLHSKDRVEAAERGAADGSAQRHSHDPFEDLGTQLHRRVLEKLPQNAELPSSKLQQKAPSAFGFITDNLIAEYLAASRMEVTLNAFQSESGLRSTRLGSAQILQLLNIKHGTSIWEALSAQGVHLQDAKGTPNGLAVALLEAIAVVSLHEQTCMGASQKMTKYQDPIHYKSNGMQDAALAGRDAVDKYGEAHQGLVADLQKRARVKEAAACRSEAAQRRSADDANLALDEAVDILEASMRALEDLRSRFAASQRTVGHLSRQLIAAQLHQQASPESAFCTAVALEAQEAQLSRHQTAARVERREEALQQRILALKRSVCRQRAAAVRRLASASVAPGRPSLAAVSTLSASCLSGHKTVQQQTSAETGDASVQMPHMQAQAAAPSCPSAPSAIAEQEDTRCSASHDSCDTQESADDVAASLNKARKTSDQDISGTAAEALDCATPDRLPGGLDRAGSAAERFSAKGLQNETPPVGSEALSLDRTVASICDLLTNTSPDPTKPEERAAVREDSAGEAASDSHSDHAQHLRNTTAFGGATEPVSCPQNDANSESGDSRAESEHFTSDREHEIEQAVTSSLEDLESENAGFDTEQEEALMAALGLDSFSDASIEEEDFGNNEENGDGA</sequence>
<evidence type="ECO:0000313" key="4">
    <source>
        <dbReference type="Proteomes" id="UP000007264"/>
    </source>
</evidence>
<feature type="compositionally biased region" description="Acidic residues" evidence="2">
    <location>
        <begin position="822"/>
        <end position="838"/>
    </location>
</feature>
<feature type="compositionally biased region" description="Basic and acidic residues" evidence="2">
    <location>
        <begin position="766"/>
        <end position="784"/>
    </location>
</feature>
<evidence type="ECO:0000313" key="3">
    <source>
        <dbReference type="EMBL" id="EIE19470.1"/>
    </source>
</evidence>
<evidence type="ECO:0008006" key="5">
    <source>
        <dbReference type="Google" id="ProtNLM"/>
    </source>
</evidence>
<dbReference type="InterPro" id="IPR011042">
    <property type="entry name" value="6-blade_b-propeller_TolB-like"/>
</dbReference>
<organism evidence="3 4">
    <name type="scientific">Coccomyxa subellipsoidea (strain C-169)</name>
    <name type="common">Green microalga</name>
    <dbReference type="NCBI Taxonomy" id="574566"/>
    <lineage>
        <taxon>Eukaryota</taxon>
        <taxon>Viridiplantae</taxon>
        <taxon>Chlorophyta</taxon>
        <taxon>core chlorophytes</taxon>
        <taxon>Trebouxiophyceae</taxon>
        <taxon>Trebouxiophyceae incertae sedis</taxon>
        <taxon>Coccomyxaceae</taxon>
        <taxon>Coccomyxa</taxon>
        <taxon>Coccomyxa subellipsoidea</taxon>
    </lineage>
</organism>
<feature type="compositionally biased region" description="Basic and acidic residues" evidence="2">
    <location>
        <begin position="217"/>
        <end position="229"/>
    </location>
</feature>
<feature type="region of interest" description="Disordered" evidence="2">
    <location>
        <begin position="183"/>
        <end position="242"/>
    </location>
</feature>
<feature type="compositionally biased region" description="Low complexity" evidence="2">
    <location>
        <begin position="591"/>
        <end position="607"/>
    </location>
</feature>
<gene>
    <name evidence="3" type="ORF">COCSUDRAFT_67905</name>
</gene>
<dbReference type="Gene3D" id="2.120.10.30">
    <property type="entry name" value="TolB, C-terminal domain"/>
    <property type="match status" value="1"/>
</dbReference>
<feature type="compositionally biased region" description="Low complexity" evidence="2">
    <location>
        <begin position="183"/>
        <end position="196"/>
    </location>
</feature>
<feature type="compositionally biased region" description="Low complexity" evidence="2">
    <location>
        <begin position="204"/>
        <end position="215"/>
    </location>
</feature>
<keyword evidence="1" id="KW-0175">Coiled coil</keyword>
<name>I0YM51_COCSC</name>
<feature type="compositionally biased region" description="Basic and acidic residues" evidence="2">
    <location>
        <begin position="713"/>
        <end position="739"/>
    </location>
</feature>
<protein>
    <recommendedName>
        <fullName evidence="5">LisH domain-containing protein</fullName>
    </recommendedName>
</protein>
<accession>I0YM51</accession>
<dbReference type="AlphaFoldDB" id="I0YM51"/>
<dbReference type="EMBL" id="AGSI01000019">
    <property type="protein sequence ID" value="EIE19470.1"/>
    <property type="molecule type" value="Genomic_DNA"/>
</dbReference>
<dbReference type="GeneID" id="17037438"/>